<name>A0A1B7TG42_9ASCO</name>
<keyword evidence="2" id="KW-1185">Reference proteome</keyword>
<comment type="caution">
    <text evidence="1">The sequence shown here is derived from an EMBL/GenBank/DDBJ whole genome shotgun (WGS) entry which is preliminary data.</text>
</comment>
<evidence type="ECO:0000313" key="1">
    <source>
        <dbReference type="EMBL" id="OBA27717.1"/>
    </source>
</evidence>
<sequence>MELNLTADNDNFENITSLTLVNNLPQDYDFKYVSIYKSLHIFLATSENDNNDIFHYIKDGNQFVLLFKHDYSEFNELDSNNEESVKITDMKVLENIDILIVLYSNGNLKTFTLPDLMYNYKADLQNIKQIEIINNQECLLLTNDGLLNSYKFSKNNDLPKQQKCLTINNIKMFSEPIKKKGNELIFIILDENLEYLLVTTNKSVKEHCESKLLYKLDKDCLSDNLNVYFKKLNEKNLMFLKKNKDSQTEFVTIKCDGEIINEIKLKNDPIEITSLDENYVFIKYETSTEILNFSNKESIETIDNITNTQRIDNYLSLDWEMIKCFEKGSKFLDFIKSKYLVQPLIQDPSGNQIAIDIQSEQENLFIEKNYEYKSNIFIFTHDTENNQSLEFLIKPPATTKLRNFEQETLNICDKLIEKLSDEGIEEFNSIQLQYAKYYKLLLNLFHNDVIDITCFQNWINMAAVKDSTLDVKLLFYILNWKVYGDIWINKGLLKIIKKLKILKLESKIGDKMLFLSNILIILTNDKICKNLSDIFHLKKTVTLKYIEYVLEKKDDDNNPSLIDAMNIIDVEQFGEDIIKYVEESKVSEFKNQLLLHLYERKNVFLKVLEIALKMENYKKMDEIFTLHFKDIPYKEDKDLFLKYIIALINNCKDINPNLLKNINAFIKGELTGIESRKAFINELTNNNIKFQLLENIIKNSSNKSMDLDTVSFTLDLYILEIERVTIKHDNFNALLNNGITDFEKDMDFKNKITLQEYCNEITKNEKGFLNLQKRWIGFIETIELSENSKEYKFLIENKFTKNFDKNDIIFFLFKMTYILSKETKLSIYLKYNDFKSLIELLENNKDKEFEKLFLKVLENYKNEEMIFLKFLNSYSEYQTGAIFLKILDIVPNTIILKLLRDFVSKNINNLEITEKMLTFQMCLQNVSQKEKQFF</sequence>
<proteinExistence type="predicted"/>
<protein>
    <recommendedName>
        <fullName evidence="3">CNH domain-containing protein</fullName>
    </recommendedName>
</protein>
<dbReference type="AlphaFoldDB" id="A0A1B7TG42"/>
<accession>A0A1B7TG42</accession>
<evidence type="ECO:0008006" key="3">
    <source>
        <dbReference type="Google" id="ProtNLM"/>
    </source>
</evidence>
<dbReference type="OrthoDB" id="5325112at2759"/>
<dbReference type="Proteomes" id="UP000092321">
    <property type="component" value="Unassembled WGS sequence"/>
</dbReference>
<gene>
    <name evidence="1" type="ORF">HANVADRAFT_52148</name>
</gene>
<evidence type="ECO:0000313" key="2">
    <source>
        <dbReference type="Proteomes" id="UP000092321"/>
    </source>
</evidence>
<dbReference type="EMBL" id="LXPE01000007">
    <property type="protein sequence ID" value="OBA27717.1"/>
    <property type="molecule type" value="Genomic_DNA"/>
</dbReference>
<reference evidence="2" key="1">
    <citation type="journal article" date="2016" name="Proc. Natl. Acad. Sci. U.S.A.">
        <title>Comparative genomics of biotechnologically important yeasts.</title>
        <authorList>
            <person name="Riley R."/>
            <person name="Haridas S."/>
            <person name="Wolfe K.H."/>
            <person name="Lopes M.R."/>
            <person name="Hittinger C.T."/>
            <person name="Goeker M."/>
            <person name="Salamov A.A."/>
            <person name="Wisecaver J.H."/>
            <person name="Long T.M."/>
            <person name="Calvey C.H."/>
            <person name="Aerts A.L."/>
            <person name="Barry K.W."/>
            <person name="Choi C."/>
            <person name="Clum A."/>
            <person name="Coughlan A.Y."/>
            <person name="Deshpande S."/>
            <person name="Douglass A.P."/>
            <person name="Hanson S.J."/>
            <person name="Klenk H.-P."/>
            <person name="LaButti K.M."/>
            <person name="Lapidus A."/>
            <person name="Lindquist E.A."/>
            <person name="Lipzen A.M."/>
            <person name="Meier-Kolthoff J.P."/>
            <person name="Ohm R.A."/>
            <person name="Otillar R.P."/>
            <person name="Pangilinan J.L."/>
            <person name="Peng Y."/>
            <person name="Rokas A."/>
            <person name="Rosa C.A."/>
            <person name="Scheuner C."/>
            <person name="Sibirny A.A."/>
            <person name="Slot J.C."/>
            <person name="Stielow J.B."/>
            <person name="Sun H."/>
            <person name="Kurtzman C.P."/>
            <person name="Blackwell M."/>
            <person name="Grigoriev I.V."/>
            <person name="Jeffries T.W."/>
        </authorList>
    </citation>
    <scope>NUCLEOTIDE SEQUENCE [LARGE SCALE GENOMIC DNA]</scope>
    <source>
        <strain evidence="2">NRRL Y-1626</strain>
    </source>
</reference>
<organism evidence="1 2">
    <name type="scientific">Hanseniaspora valbyensis NRRL Y-1626</name>
    <dbReference type="NCBI Taxonomy" id="766949"/>
    <lineage>
        <taxon>Eukaryota</taxon>
        <taxon>Fungi</taxon>
        <taxon>Dikarya</taxon>
        <taxon>Ascomycota</taxon>
        <taxon>Saccharomycotina</taxon>
        <taxon>Saccharomycetes</taxon>
        <taxon>Saccharomycodales</taxon>
        <taxon>Saccharomycodaceae</taxon>
        <taxon>Hanseniaspora</taxon>
    </lineage>
</organism>